<keyword evidence="16" id="KW-1185">Reference proteome</keyword>
<dbReference type="InterPro" id="IPR001873">
    <property type="entry name" value="ENaC"/>
</dbReference>
<keyword evidence="12 13" id="KW-0407">Ion channel</keyword>
<evidence type="ECO:0000256" key="10">
    <source>
        <dbReference type="ARBA" id="ARBA00023180"/>
    </source>
</evidence>
<dbReference type="PANTHER" id="PTHR11690">
    <property type="entry name" value="AMILORIDE-SENSITIVE SODIUM CHANNEL-RELATED"/>
    <property type="match status" value="1"/>
</dbReference>
<evidence type="ECO:0000256" key="6">
    <source>
        <dbReference type="ARBA" id="ARBA00022989"/>
    </source>
</evidence>
<keyword evidence="3 13" id="KW-0813">Transport</keyword>
<accession>A0A914HWH6</accession>
<organism evidence="16 17">
    <name type="scientific">Globodera rostochiensis</name>
    <name type="common">Golden nematode worm</name>
    <name type="synonym">Heterodera rostochiensis</name>
    <dbReference type="NCBI Taxonomy" id="31243"/>
    <lineage>
        <taxon>Eukaryota</taxon>
        <taxon>Metazoa</taxon>
        <taxon>Ecdysozoa</taxon>
        <taxon>Nematoda</taxon>
        <taxon>Chromadorea</taxon>
        <taxon>Rhabditida</taxon>
        <taxon>Tylenchina</taxon>
        <taxon>Tylenchomorpha</taxon>
        <taxon>Tylenchoidea</taxon>
        <taxon>Heteroderidae</taxon>
        <taxon>Heteroderinae</taxon>
        <taxon>Globodera</taxon>
    </lineage>
</organism>
<evidence type="ECO:0000256" key="5">
    <source>
        <dbReference type="ARBA" id="ARBA00022692"/>
    </source>
</evidence>
<name>A0A914HWH6_GLORO</name>
<evidence type="ECO:0000313" key="16">
    <source>
        <dbReference type="Proteomes" id="UP000887572"/>
    </source>
</evidence>
<dbReference type="Gene3D" id="2.60.470.10">
    <property type="entry name" value="Acid-sensing ion channels like domains"/>
    <property type="match status" value="1"/>
</dbReference>
<evidence type="ECO:0000256" key="15">
    <source>
        <dbReference type="SAM" id="Phobius"/>
    </source>
</evidence>
<dbReference type="PANTHER" id="PTHR11690:SF248">
    <property type="entry name" value="PICKPOCKET 17, ISOFORM A"/>
    <property type="match status" value="1"/>
</dbReference>
<evidence type="ECO:0000256" key="11">
    <source>
        <dbReference type="ARBA" id="ARBA00023201"/>
    </source>
</evidence>
<keyword evidence="7" id="KW-0915">Sodium</keyword>
<evidence type="ECO:0000256" key="13">
    <source>
        <dbReference type="RuleBase" id="RU000679"/>
    </source>
</evidence>
<dbReference type="WBParaSite" id="Gr19_v10_g4412.t1">
    <property type="protein sequence ID" value="Gr19_v10_g4412.t1"/>
    <property type="gene ID" value="Gr19_v10_g4412"/>
</dbReference>
<sequence length="823" mass="92316">MQRRSSFFKRTLSEQHFGRSDAELIYQKQRPKVSMPTLALRSDSAQQSLANGGHRRTSSMADLGARMKSVGHAMKTAAEDELRYEIIRFAARTTAHGIPMAAHATRWYAKCMWLAISLASVGIFCYNVHGVLQKYWRKDKITTVQLRFDNVPFPAITVCNLNPFKRELARRVPEISETLDAFHQAVTYSKHADQNYDESAASRERRNIHGGFRYVQYEPVMSDCECLGGYFGDGRTMTDCAQLDTVPKDNVSLCICNYDRQDSSVWPCYSKASWIEEMCPDCNDIGYCNLPYTNGTNPLPCLCQKNVNYCLLRPERMKRIWEIRGRVIPDEGSPFRSDYLDQLKELGYENMTDEVAITTKTIEKLVLTMAGLPEERRIALSYGRGEFIRMCSFNGQQCNINNDFKLHVDPAFGNCYTFNANRQKPLGSSRAGPSYGLRLLVHINTSDYLATTQSAGVRIAIHSQDEHPFPDAFGYSAPTNMLSSFGIGLRKLTRLPIPAGECLMPDHPLPNWYIYKDYKYEPEGCYKSCYQNQIILRCGCADPRYPPPNNHTKVCNSLDALSRNCLLVESTKFTRAQQCFCKHPCKHDLYTPTFSSARLTPEAFKASSGCAKAKGICHEFNAESAVMLEIYYEQMSHEVLTESESYMFVNFVSDVGGQAGLWLGASILTLFEVVVFVLRILTIFCRRRFRRDVPPGTSSSGQESGDVIVHRKGPSLVESRRSKTLSQRLKKAAKQRLRKVSSIPSVGAATVGSPSTIKDNTTKNGAATKLRHNSTTSEFFIGSATDLACQKNGIDIVKEVEDDKDTDDNDGGGGGGNFYVSLS</sequence>
<evidence type="ECO:0000256" key="4">
    <source>
        <dbReference type="ARBA" id="ARBA00022461"/>
    </source>
</evidence>
<evidence type="ECO:0000256" key="8">
    <source>
        <dbReference type="ARBA" id="ARBA00023065"/>
    </source>
</evidence>
<dbReference type="NCBIfam" id="TIGR00867">
    <property type="entry name" value="deg-1"/>
    <property type="match status" value="1"/>
</dbReference>
<dbReference type="AlphaFoldDB" id="A0A914HWH6"/>
<keyword evidence="11 13" id="KW-0739">Sodium transport</keyword>
<protein>
    <submittedName>
        <fullName evidence="17">Amiloride-sensitive sodium channel</fullName>
    </submittedName>
</protein>
<dbReference type="InterPro" id="IPR004726">
    <property type="entry name" value="Deg-1"/>
</dbReference>
<evidence type="ECO:0000256" key="12">
    <source>
        <dbReference type="ARBA" id="ARBA00023303"/>
    </source>
</evidence>
<evidence type="ECO:0000256" key="3">
    <source>
        <dbReference type="ARBA" id="ARBA00022448"/>
    </source>
</evidence>
<keyword evidence="10" id="KW-0325">Glycoprotein</keyword>
<reference evidence="17" key="1">
    <citation type="submission" date="2022-11" db="UniProtKB">
        <authorList>
            <consortium name="WormBaseParasite"/>
        </authorList>
    </citation>
    <scope>IDENTIFICATION</scope>
</reference>
<evidence type="ECO:0000256" key="1">
    <source>
        <dbReference type="ARBA" id="ARBA00004141"/>
    </source>
</evidence>
<evidence type="ECO:0000256" key="7">
    <source>
        <dbReference type="ARBA" id="ARBA00023053"/>
    </source>
</evidence>
<keyword evidence="8 13" id="KW-0406">Ion transport</keyword>
<dbReference type="GO" id="GO:0005886">
    <property type="term" value="C:plasma membrane"/>
    <property type="evidence" value="ECO:0007669"/>
    <property type="project" value="TreeGrafter"/>
</dbReference>
<dbReference type="Gene3D" id="1.10.287.770">
    <property type="entry name" value="YojJ-like"/>
    <property type="match status" value="1"/>
</dbReference>
<keyword evidence="5 13" id="KW-0812">Transmembrane</keyword>
<keyword evidence="9 15" id="KW-0472">Membrane</keyword>
<comment type="subcellular location">
    <subcellularLocation>
        <location evidence="1">Membrane</location>
        <topology evidence="1">Multi-pass membrane protein</topology>
    </subcellularLocation>
</comment>
<feature type="transmembrane region" description="Helical" evidence="15">
    <location>
        <begin position="111"/>
        <end position="132"/>
    </location>
</feature>
<dbReference type="Pfam" id="PF00858">
    <property type="entry name" value="ASC"/>
    <property type="match status" value="1"/>
</dbReference>
<dbReference type="Proteomes" id="UP000887572">
    <property type="component" value="Unplaced"/>
</dbReference>
<feature type="region of interest" description="Disordered" evidence="14">
    <location>
        <begin position="800"/>
        <end position="823"/>
    </location>
</feature>
<dbReference type="PROSITE" id="PS01206">
    <property type="entry name" value="ASC"/>
    <property type="match status" value="1"/>
</dbReference>
<keyword evidence="6 15" id="KW-1133">Transmembrane helix</keyword>
<dbReference type="GO" id="GO:0015280">
    <property type="term" value="F:ligand-gated sodium channel activity"/>
    <property type="evidence" value="ECO:0007669"/>
    <property type="project" value="TreeGrafter"/>
</dbReference>
<keyword evidence="4 13" id="KW-0894">Sodium channel</keyword>
<dbReference type="PRINTS" id="PR01078">
    <property type="entry name" value="AMINACHANNEL"/>
</dbReference>
<feature type="transmembrane region" description="Helical" evidence="15">
    <location>
        <begin position="659"/>
        <end position="681"/>
    </location>
</feature>
<evidence type="ECO:0000313" key="17">
    <source>
        <dbReference type="WBParaSite" id="Gr19_v10_g4412.t1"/>
    </source>
</evidence>
<dbReference type="InterPro" id="IPR020903">
    <property type="entry name" value="ENaC_CS"/>
</dbReference>
<evidence type="ECO:0000256" key="14">
    <source>
        <dbReference type="SAM" id="MobiDB-lite"/>
    </source>
</evidence>
<evidence type="ECO:0000256" key="2">
    <source>
        <dbReference type="ARBA" id="ARBA00007193"/>
    </source>
</evidence>
<evidence type="ECO:0000256" key="9">
    <source>
        <dbReference type="ARBA" id="ARBA00023136"/>
    </source>
</evidence>
<proteinExistence type="inferred from homology"/>
<comment type="similarity">
    <text evidence="2 13">Belongs to the amiloride-sensitive sodium channel (TC 1.A.6) family.</text>
</comment>